<reference evidence="2" key="2">
    <citation type="submission" date="2023-01" db="EMBL/GenBank/DDBJ databases">
        <title>Draft genome sequence of Portibacter lacus strain NBRC 108769.</title>
        <authorList>
            <person name="Sun Q."/>
            <person name="Mori K."/>
        </authorList>
    </citation>
    <scope>NUCLEOTIDE SEQUENCE</scope>
    <source>
        <strain evidence="2">NBRC 108769</strain>
    </source>
</reference>
<dbReference type="PIRSF" id="PIRSF010256">
    <property type="entry name" value="CoxE_vWa"/>
    <property type="match status" value="1"/>
</dbReference>
<name>A0AA37WFP5_9BACT</name>
<gene>
    <name evidence="2" type="ORF">GCM10007940_25390</name>
</gene>
<comment type="caution">
    <text evidence="2">The sequence shown here is derived from an EMBL/GenBank/DDBJ whole genome shotgun (WGS) entry which is preliminary data.</text>
</comment>
<feature type="domain" description="VWFA" evidence="1">
    <location>
        <begin position="201"/>
        <end position="367"/>
    </location>
</feature>
<keyword evidence="3" id="KW-1185">Reference proteome</keyword>
<dbReference type="InterPro" id="IPR002035">
    <property type="entry name" value="VWF_A"/>
</dbReference>
<organism evidence="2 3">
    <name type="scientific">Portibacter lacus</name>
    <dbReference type="NCBI Taxonomy" id="1099794"/>
    <lineage>
        <taxon>Bacteria</taxon>
        <taxon>Pseudomonadati</taxon>
        <taxon>Bacteroidota</taxon>
        <taxon>Saprospiria</taxon>
        <taxon>Saprospirales</taxon>
        <taxon>Haliscomenobacteraceae</taxon>
        <taxon>Portibacter</taxon>
    </lineage>
</organism>
<dbReference type="InterPro" id="IPR008912">
    <property type="entry name" value="Uncharacterised_CoxE"/>
</dbReference>
<dbReference type="EMBL" id="BSOH01000014">
    <property type="protein sequence ID" value="GLR17924.1"/>
    <property type="molecule type" value="Genomic_DNA"/>
</dbReference>
<dbReference type="SMART" id="SM00327">
    <property type="entry name" value="VWA"/>
    <property type="match status" value="1"/>
</dbReference>
<dbReference type="SUPFAM" id="SSF53300">
    <property type="entry name" value="vWA-like"/>
    <property type="match status" value="1"/>
</dbReference>
<protein>
    <recommendedName>
        <fullName evidence="1">VWFA domain-containing protein</fullName>
    </recommendedName>
</protein>
<reference evidence="2" key="1">
    <citation type="journal article" date="2014" name="Int. J. Syst. Evol. Microbiol.">
        <title>Complete genome sequence of Corynebacterium casei LMG S-19264T (=DSM 44701T), isolated from a smear-ripened cheese.</title>
        <authorList>
            <consortium name="US DOE Joint Genome Institute (JGI-PGF)"/>
            <person name="Walter F."/>
            <person name="Albersmeier A."/>
            <person name="Kalinowski J."/>
            <person name="Ruckert C."/>
        </authorList>
    </citation>
    <scope>NUCLEOTIDE SEQUENCE</scope>
    <source>
        <strain evidence="2">NBRC 108769</strain>
    </source>
</reference>
<dbReference type="InterPro" id="IPR036465">
    <property type="entry name" value="vWFA_dom_sf"/>
</dbReference>
<dbReference type="InterPro" id="IPR011195">
    <property type="entry name" value="UCP010256"/>
</dbReference>
<accession>A0AA37WFP5</accession>
<dbReference type="Pfam" id="PF05762">
    <property type="entry name" value="VWA_CoxE"/>
    <property type="match status" value="1"/>
</dbReference>
<dbReference type="CDD" id="cd00198">
    <property type="entry name" value="vWFA"/>
    <property type="match status" value="1"/>
</dbReference>
<evidence type="ECO:0000313" key="3">
    <source>
        <dbReference type="Proteomes" id="UP001156666"/>
    </source>
</evidence>
<dbReference type="Gene3D" id="3.40.50.410">
    <property type="entry name" value="von Willebrand factor, type A domain"/>
    <property type="match status" value="1"/>
</dbReference>
<evidence type="ECO:0000313" key="2">
    <source>
        <dbReference type="EMBL" id="GLR17924.1"/>
    </source>
</evidence>
<sequence length="370" mass="42277">MEKQNTISAYVIQFCRFLRNKGFTIGPLEQSQALQALEVIPYGDPAYFKGALRSTLTKNKAQLDKFDDLYLQYWAEVKRGENSKQKEVPEEKEKPKPQESGVEVLKKWLNGNKENDEVTVASYDAKQKFTDKDFSNFAKDDVSETLRHARLVVKKWSNKKGQRSVDVKMPIQLDLRKVMRANFGKGDEIIYLKYKKRKIEKLKLVLICDVSKSMELYSKFLIQFMYGLNQASTKIETFVFSTRLERITNSLSHYDFPTVLNALKESFDEWSGGTKIGAALEDFAINYGSQLLDHKTKVVVLSDGWDTGEPEVVARAMNIISRKSGKIIWLNPLAANPNFKPDVACLKAAWPYIDVFQAANSVEDLLKIVI</sequence>
<dbReference type="PANTHER" id="PTHR39338">
    <property type="entry name" value="BLL5662 PROTEIN-RELATED"/>
    <property type="match status" value="1"/>
</dbReference>
<dbReference type="PANTHER" id="PTHR39338:SF6">
    <property type="entry name" value="BLL5662 PROTEIN"/>
    <property type="match status" value="1"/>
</dbReference>
<dbReference type="Proteomes" id="UP001156666">
    <property type="component" value="Unassembled WGS sequence"/>
</dbReference>
<proteinExistence type="predicted"/>
<evidence type="ECO:0000259" key="1">
    <source>
        <dbReference type="SMART" id="SM00327"/>
    </source>
</evidence>
<dbReference type="AlphaFoldDB" id="A0AA37WFP5"/>
<dbReference type="RefSeq" id="WP_235291601.1">
    <property type="nucleotide sequence ID" value="NZ_BSOH01000014.1"/>
</dbReference>